<sequence>MLDEAAFCRDVGAGAGRINCERDGGETGKE</sequence>
<gene>
    <name evidence="1" type="ORF">GGR12_003044</name>
</gene>
<comment type="caution">
    <text evidence="1">The sequence shown here is derived from an EMBL/GenBank/DDBJ whole genome shotgun (WGS) entry which is preliminary data.</text>
</comment>
<name>A0A7W6JFI8_9CAUL</name>
<evidence type="ECO:0000313" key="2">
    <source>
        <dbReference type="Proteomes" id="UP000529946"/>
    </source>
</evidence>
<dbReference type="Proteomes" id="UP000529946">
    <property type="component" value="Unassembled WGS sequence"/>
</dbReference>
<protein>
    <submittedName>
        <fullName evidence="1">Uncharacterized protein</fullName>
    </submittedName>
</protein>
<keyword evidence="2" id="KW-1185">Reference proteome</keyword>
<dbReference type="AlphaFoldDB" id="A0A7W6JFI8"/>
<reference evidence="1 2" key="1">
    <citation type="submission" date="2020-08" db="EMBL/GenBank/DDBJ databases">
        <title>Genomic Encyclopedia of Type Strains, Phase IV (KMG-IV): sequencing the most valuable type-strain genomes for metagenomic binning, comparative biology and taxonomic classification.</title>
        <authorList>
            <person name="Goeker M."/>
        </authorList>
    </citation>
    <scope>NUCLEOTIDE SEQUENCE [LARGE SCALE GENOMIC DNA]</scope>
    <source>
        <strain evidence="1 2">DSM 23960</strain>
    </source>
</reference>
<dbReference type="EMBL" id="JACIDM010000003">
    <property type="protein sequence ID" value="MBB4084156.1"/>
    <property type="molecule type" value="Genomic_DNA"/>
</dbReference>
<organism evidence="1 2">
    <name type="scientific">Brevundimonas lenta</name>
    <dbReference type="NCBI Taxonomy" id="424796"/>
    <lineage>
        <taxon>Bacteria</taxon>
        <taxon>Pseudomonadati</taxon>
        <taxon>Pseudomonadota</taxon>
        <taxon>Alphaproteobacteria</taxon>
        <taxon>Caulobacterales</taxon>
        <taxon>Caulobacteraceae</taxon>
        <taxon>Brevundimonas</taxon>
    </lineage>
</organism>
<evidence type="ECO:0000313" key="1">
    <source>
        <dbReference type="EMBL" id="MBB4084156.1"/>
    </source>
</evidence>
<proteinExistence type="predicted"/>
<accession>A0A7W6JFI8</accession>